<dbReference type="Proteomes" id="UP000093858">
    <property type="component" value="Unassembled WGS sequence"/>
</dbReference>
<organism evidence="3 4">
    <name type="scientific">Xanthomonas graminis pv. poae</name>
    <dbReference type="NCBI Taxonomy" id="227946"/>
    <lineage>
        <taxon>Bacteria</taxon>
        <taxon>Pseudomonadati</taxon>
        <taxon>Pseudomonadota</taxon>
        <taxon>Gammaproteobacteria</taxon>
        <taxon>Lysobacterales</taxon>
        <taxon>Lysobacteraceae</taxon>
        <taxon>Xanthomonas</taxon>
        <taxon>Xanthomonas translucens group</taxon>
        <taxon>Xanthomonas graminis</taxon>
    </lineage>
</organism>
<evidence type="ECO:0000256" key="1">
    <source>
        <dbReference type="SAM" id="MobiDB-lite"/>
    </source>
</evidence>
<keyword evidence="2" id="KW-0472">Membrane</keyword>
<dbReference type="RefSeq" id="WP_064540360.1">
    <property type="nucleotide sequence ID" value="NZ_LWSU01000227.1"/>
</dbReference>
<reference evidence="3 4" key="1">
    <citation type="submission" date="2016-04" db="EMBL/GenBank/DDBJ databases">
        <title>Xanthomonas translucens phylogeny.</title>
        <authorList>
            <person name="Langlois P."/>
        </authorList>
    </citation>
    <scope>NUCLEOTIDE SEQUENCE [LARGE SCALE GENOMIC DNA]</scope>
    <source>
        <strain evidence="3 4">B99</strain>
    </source>
</reference>
<feature type="region of interest" description="Disordered" evidence="1">
    <location>
        <begin position="1"/>
        <end position="25"/>
    </location>
</feature>
<name>A0A199P0L5_9XANT</name>
<accession>A0A199P0L5</accession>
<evidence type="ECO:0000313" key="3">
    <source>
        <dbReference type="EMBL" id="OAX54536.1"/>
    </source>
</evidence>
<sequence length="69" mass="7424">MAVPSRHSAPPSASPPRRLRPPAAAPVGTSEARAWWQQWRASVPRWLLLAVLALLGMGLGLLLYGDARA</sequence>
<dbReference type="AlphaFoldDB" id="A0A199P0L5"/>
<comment type="caution">
    <text evidence="3">The sequence shown here is derived from an EMBL/GenBank/DDBJ whole genome shotgun (WGS) entry which is preliminary data.</text>
</comment>
<keyword evidence="2" id="KW-1133">Transmembrane helix</keyword>
<gene>
    <name evidence="3" type="ORF">A6R73_03380</name>
</gene>
<evidence type="ECO:0000256" key="2">
    <source>
        <dbReference type="SAM" id="Phobius"/>
    </source>
</evidence>
<dbReference type="EMBL" id="LWSU01000227">
    <property type="protein sequence ID" value="OAX54536.1"/>
    <property type="molecule type" value="Genomic_DNA"/>
</dbReference>
<keyword evidence="2" id="KW-0812">Transmembrane</keyword>
<feature type="compositionally biased region" description="Low complexity" evidence="1">
    <location>
        <begin position="1"/>
        <end position="11"/>
    </location>
</feature>
<feature type="transmembrane region" description="Helical" evidence="2">
    <location>
        <begin position="46"/>
        <end position="64"/>
    </location>
</feature>
<protein>
    <submittedName>
        <fullName evidence="3">Uncharacterized protein</fullName>
    </submittedName>
</protein>
<evidence type="ECO:0000313" key="4">
    <source>
        <dbReference type="Proteomes" id="UP000093858"/>
    </source>
</evidence>
<proteinExistence type="predicted"/>